<keyword evidence="2" id="KW-0808">Transferase</keyword>
<name>A0A1W2CHZ5_9RHOB</name>
<dbReference type="InterPro" id="IPR043129">
    <property type="entry name" value="ATPase_NBD"/>
</dbReference>
<evidence type="ECO:0000313" key="2">
    <source>
        <dbReference type="EMBL" id="SMC84604.1"/>
    </source>
</evidence>
<dbReference type="EMBL" id="FWYD01000008">
    <property type="protein sequence ID" value="SMC84604.1"/>
    <property type="molecule type" value="Genomic_DNA"/>
</dbReference>
<dbReference type="PANTHER" id="PTHR43190:SF3">
    <property type="entry name" value="N-ACETYL-D-GLUCOSAMINE KINASE"/>
    <property type="match status" value="1"/>
</dbReference>
<dbReference type="AlphaFoldDB" id="A0A1W2CHZ5"/>
<evidence type="ECO:0000313" key="3">
    <source>
        <dbReference type="Proteomes" id="UP000192330"/>
    </source>
</evidence>
<dbReference type="SUPFAM" id="SSF53067">
    <property type="entry name" value="Actin-like ATPase domain"/>
    <property type="match status" value="2"/>
</dbReference>
<dbReference type="PANTHER" id="PTHR43190">
    <property type="entry name" value="N-ACETYL-D-GLUCOSAMINE KINASE"/>
    <property type="match status" value="1"/>
</dbReference>
<organism evidence="2 3">
    <name type="scientific">Primorskyibacter flagellatus</name>
    <dbReference type="NCBI Taxonomy" id="1387277"/>
    <lineage>
        <taxon>Bacteria</taxon>
        <taxon>Pseudomonadati</taxon>
        <taxon>Pseudomonadota</taxon>
        <taxon>Alphaproteobacteria</taxon>
        <taxon>Rhodobacterales</taxon>
        <taxon>Roseobacteraceae</taxon>
        <taxon>Primorskyibacter</taxon>
    </lineage>
</organism>
<proteinExistence type="predicted"/>
<keyword evidence="2" id="KW-0418">Kinase</keyword>
<dbReference type="InterPro" id="IPR002731">
    <property type="entry name" value="ATPase_BadF"/>
</dbReference>
<sequence>MQKSQLFIGVDSGGTLCRAIIEGVRGRVEVAGPGCNWTTDPARTIAAIRAVLRSCAVKAGLAEAELRRARAHIGAAGIVSSSDATALSRALEDLLGEVTASEDLDCAVAGALGPSGDGFVAGLGTGSFLAGRQQGTVRRVGGWGLALGDEASGAWLGRALLARALHVRDGLAEPSALVARVMDRFGNDPAELVRFASTATPADFAVFAPLIAEALDAGDPAAADLLNTGAGWIERGLHRLGWRPGARLCLLGGLGPLYTRALPAQLSEAVVPPVGTALDGALSLARQAGAAQG</sequence>
<dbReference type="GO" id="GO:0016301">
    <property type="term" value="F:kinase activity"/>
    <property type="evidence" value="ECO:0007669"/>
    <property type="project" value="UniProtKB-KW"/>
</dbReference>
<accession>A0A1W2CHZ5</accession>
<reference evidence="2 3" key="1">
    <citation type="submission" date="2017-04" db="EMBL/GenBank/DDBJ databases">
        <authorList>
            <person name="Afonso C.L."/>
            <person name="Miller P.J."/>
            <person name="Scott M.A."/>
            <person name="Spackman E."/>
            <person name="Goraichik I."/>
            <person name="Dimitrov K.M."/>
            <person name="Suarez D.L."/>
            <person name="Swayne D.E."/>
        </authorList>
    </citation>
    <scope>NUCLEOTIDE SEQUENCE [LARGE SCALE GENOMIC DNA]</scope>
    <source>
        <strain evidence="2 3">CGMCC 1.12644</strain>
    </source>
</reference>
<feature type="domain" description="ATPase BadF/BadG/BcrA/BcrD type" evidence="1">
    <location>
        <begin position="8"/>
        <end position="237"/>
    </location>
</feature>
<dbReference type="Proteomes" id="UP000192330">
    <property type="component" value="Unassembled WGS sequence"/>
</dbReference>
<dbReference type="Pfam" id="PF01869">
    <property type="entry name" value="BcrAD_BadFG"/>
    <property type="match status" value="1"/>
</dbReference>
<dbReference type="RefSeq" id="WP_084353185.1">
    <property type="nucleotide sequence ID" value="NZ_FWYD01000008.1"/>
</dbReference>
<dbReference type="Gene3D" id="3.30.420.40">
    <property type="match status" value="2"/>
</dbReference>
<dbReference type="OrthoDB" id="63487at2"/>
<dbReference type="InterPro" id="IPR052519">
    <property type="entry name" value="Euk-type_GlcNAc_Kinase"/>
</dbReference>
<dbReference type="CDD" id="cd24082">
    <property type="entry name" value="ASKHA_NBD_GspK-like"/>
    <property type="match status" value="1"/>
</dbReference>
<evidence type="ECO:0000259" key="1">
    <source>
        <dbReference type="Pfam" id="PF01869"/>
    </source>
</evidence>
<protein>
    <submittedName>
        <fullName evidence="2">Glucosamine kinase</fullName>
    </submittedName>
</protein>
<gene>
    <name evidence="2" type="ORF">SAMN06295998_1088</name>
</gene>
<keyword evidence="3" id="KW-1185">Reference proteome</keyword>
<dbReference type="STRING" id="1387277.SAMN06295998_1088"/>